<comment type="caution">
    <text evidence="1">The sequence shown here is derived from an EMBL/GenBank/DDBJ whole genome shotgun (WGS) entry which is preliminary data.</text>
</comment>
<accession>A0ACC2T737</accession>
<dbReference type="Proteomes" id="UP001165960">
    <property type="component" value="Unassembled WGS sequence"/>
</dbReference>
<proteinExistence type="predicted"/>
<gene>
    <name evidence="1" type="ORF">DSO57_1008921</name>
</gene>
<name>A0ACC2T737_9FUNG</name>
<evidence type="ECO:0000313" key="1">
    <source>
        <dbReference type="EMBL" id="KAJ9070347.1"/>
    </source>
</evidence>
<evidence type="ECO:0000313" key="2">
    <source>
        <dbReference type="Proteomes" id="UP001165960"/>
    </source>
</evidence>
<sequence length="344" mass="37668">MMAHLGLFAPILERLASVAVKVAVDSMTTTWPALYMLTPSDSLSNLPLQITCFLTISITIFCYTAIGSKMLKLSSQFGLLLVKQLTICLLYPHCISLNHAACHFTLTTQLLNSAPATSPMRNGSRKPASSCMRPQPTGLPPGLAHKLKTSLTTGKSSKQTSPTISVSPNPSKTLQFSSVIFLRRPQSQPTPTNLRKYIAISKTQLKLTTYIPEHHYINRMKPFVTALVCPEAITSKPALIAEAKHMEKHANMEYAARNSNCSSNSNGRANSNDNKRQNTKYSNGNSNCNNGNCSQSANRSCPKKEDTNKVNNAEVATHYESDPTFSDLEGLKTEEQGKEEGEKT</sequence>
<organism evidence="1 2">
    <name type="scientific">Entomophthora muscae</name>
    <dbReference type="NCBI Taxonomy" id="34485"/>
    <lineage>
        <taxon>Eukaryota</taxon>
        <taxon>Fungi</taxon>
        <taxon>Fungi incertae sedis</taxon>
        <taxon>Zoopagomycota</taxon>
        <taxon>Entomophthoromycotina</taxon>
        <taxon>Entomophthoromycetes</taxon>
        <taxon>Entomophthorales</taxon>
        <taxon>Entomophthoraceae</taxon>
        <taxon>Entomophthora</taxon>
    </lineage>
</organism>
<keyword evidence="2" id="KW-1185">Reference proteome</keyword>
<reference evidence="1" key="1">
    <citation type="submission" date="2022-04" db="EMBL/GenBank/DDBJ databases">
        <title>Genome of the entomopathogenic fungus Entomophthora muscae.</title>
        <authorList>
            <person name="Elya C."/>
            <person name="Lovett B.R."/>
            <person name="Lee E."/>
            <person name="Macias A.M."/>
            <person name="Hajek A.E."/>
            <person name="De Bivort B.L."/>
            <person name="Kasson M.T."/>
            <person name="De Fine Licht H.H."/>
            <person name="Stajich J.E."/>
        </authorList>
    </citation>
    <scope>NUCLEOTIDE SEQUENCE</scope>
    <source>
        <strain evidence="1">Berkeley</strain>
    </source>
</reference>
<dbReference type="EMBL" id="QTSX02003578">
    <property type="protein sequence ID" value="KAJ9070347.1"/>
    <property type="molecule type" value="Genomic_DNA"/>
</dbReference>
<protein>
    <submittedName>
        <fullName evidence="1">Uncharacterized protein</fullName>
    </submittedName>
</protein>